<evidence type="ECO:0000256" key="1">
    <source>
        <dbReference type="SAM" id="MobiDB-lite"/>
    </source>
</evidence>
<feature type="region of interest" description="Disordered" evidence="1">
    <location>
        <begin position="48"/>
        <end position="67"/>
    </location>
</feature>
<dbReference type="Proteomes" id="UP000697107">
    <property type="component" value="Unassembled WGS sequence"/>
</dbReference>
<dbReference type="EMBL" id="RCML01000336">
    <property type="protein sequence ID" value="KAG2980355.1"/>
    <property type="molecule type" value="Genomic_DNA"/>
</dbReference>
<protein>
    <submittedName>
        <fullName evidence="3">Uncharacterized protein</fullName>
    </submittedName>
</protein>
<proteinExistence type="predicted"/>
<evidence type="ECO:0000313" key="3">
    <source>
        <dbReference type="EMBL" id="KAG2980355.1"/>
    </source>
</evidence>
<dbReference type="Proteomes" id="UP000736787">
    <property type="component" value="Unassembled WGS sequence"/>
</dbReference>
<evidence type="ECO:0000313" key="2">
    <source>
        <dbReference type="EMBL" id="KAG2936575.1"/>
    </source>
</evidence>
<gene>
    <name evidence="2" type="ORF">PC117_g12014</name>
    <name evidence="3" type="ORF">PC118_g11234</name>
</gene>
<feature type="region of interest" description="Disordered" evidence="1">
    <location>
        <begin position="1"/>
        <end position="31"/>
    </location>
</feature>
<dbReference type="EMBL" id="RCMK01000322">
    <property type="protein sequence ID" value="KAG2936575.1"/>
    <property type="molecule type" value="Genomic_DNA"/>
</dbReference>
<sequence length="67" mass="7295">MSKAKQQTPRTSSGSPSKATPRDSDPSHAAQLSVLVLQADALEHDEARGSLCWKSATHTARRTDRQH</sequence>
<dbReference type="VEuPathDB" id="FungiDB:PC110_g11852"/>
<comment type="caution">
    <text evidence="3">The sequence shown here is derived from an EMBL/GenBank/DDBJ whole genome shotgun (WGS) entry which is preliminary data.</text>
</comment>
<reference evidence="3" key="1">
    <citation type="submission" date="2018-10" db="EMBL/GenBank/DDBJ databases">
        <title>Effector identification in a new, highly contiguous assembly of the strawberry crown rot pathogen Phytophthora cactorum.</title>
        <authorList>
            <person name="Armitage A.D."/>
            <person name="Nellist C.F."/>
            <person name="Bates H."/>
            <person name="Vickerstaff R.J."/>
            <person name="Harrison R.J."/>
        </authorList>
    </citation>
    <scope>NUCLEOTIDE SEQUENCE</scope>
    <source>
        <strain evidence="2">4040</strain>
        <strain evidence="3">P415</strain>
    </source>
</reference>
<evidence type="ECO:0000313" key="4">
    <source>
        <dbReference type="Proteomes" id="UP000697107"/>
    </source>
</evidence>
<accession>A0A8T1FQ46</accession>
<feature type="compositionally biased region" description="Polar residues" evidence="1">
    <location>
        <begin position="1"/>
        <end position="18"/>
    </location>
</feature>
<dbReference type="AlphaFoldDB" id="A0A8T1FQ46"/>
<name>A0A8T1FQ46_9STRA</name>
<organism evidence="3 4">
    <name type="scientific">Phytophthora cactorum</name>
    <dbReference type="NCBI Taxonomy" id="29920"/>
    <lineage>
        <taxon>Eukaryota</taxon>
        <taxon>Sar</taxon>
        <taxon>Stramenopiles</taxon>
        <taxon>Oomycota</taxon>
        <taxon>Peronosporomycetes</taxon>
        <taxon>Peronosporales</taxon>
        <taxon>Peronosporaceae</taxon>
        <taxon>Phytophthora</taxon>
    </lineage>
</organism>